<sequence>PGLQGGPHINQIAATAIALYEAQQPGFKRYALQVVKNARALSDALKKHGWRIVSGGTDTHLLLVDVISQGITGKDASDLLEKIGIIVNKNTIPYDERPPMNPSGIRIGTPTITSRGMKENEMRKIAELIHQTLLREVPASKVKKAVLKLCREFPIR</sequence>
<dbReference type="GO" id="GO:0005829">
    <property type="term" value="C:cytosol"/>
    <property type="evidence" value="ECO:0007669"/>
    <property type="project" value="TreeGrafter"/>
</dbReference>
<comment type="caution">
    <text evidence="4">The sequence shown here is derived from an EMBL/GenBank/DDBJ whole genome shotgun (WGS) entry which is preliminary data.</text>
</comment>
<dbReference type="InterPro" id="IPR039429">
    <property type="entry name" value="SHMT-like_dom"/>
</dbReference>
<dbReference type="GO" id="GO:0019264">
    <property type="term" value="P:glycine biosynthetic process from serine"/>
    <property type="evidence" value="ECO:0007669"/>
    <property type="project" value="TreeGrafter"/>
</dbReference>
<dbReference type="GO" id="GO:0030170">
    <property type="term" value="F:pyridoxal phosphate binding"/>
    <property type="evidence" value="ECO:0007669"/>
    <property type="project" value="TreeGrafter"/>
</dbReference>
<feature type="non-terminal residue" evidence="4">
    <location>
        <position position="1"/>
    </location>
</feature>
<dbReference type="InterPro" id="IPR049943">
    <property type="entry name" value="Ser_HO-MeTrfase-like"/>
</dbReference>
<keyword evidence="2" id="KW-0663">Pyridoxal phosphate</keyword>
<dbReference type="AlphaFoldDB" id="X1UAN9"/>
<name>X1UAN9_9ZZZZ</name>
<dbReference type="Gene3D" id="3.40.640.10">
    <property type="entry name" value="Type I PLP-dependent aspartate aminotransferase-like (Major domain)"/>
    <property type="match status" value="1"/>
</dbReference>
<organism evidence="4">
    <name type="scientific">marine sediment metagenome</name>
    <dbReference type="NCBI Taxonomy" id="412755"/>
    <lineage>
        <taxon>unclassified sequences</taxon>
        <taxon>metagenomes</taxon>
        <taxon>ecological metagenomes</taxon>
    </lineage>
</organism>
<accession>X1UAN9</accession>
<evidence type="ECO:0000256" key="1">
    <source>
        <dbReference type="ARBA" id="ARBA00001933"/>
    </source>
</evidence>
<evidence type="ECO:0000256" key="2">
    <source>
        <dbReference type="ARBA" id="ARBA00022898"/>
    </source>
</evidence>
<dbReference type="SUPFAM" id="SSF53383">
    <property type="entry name" value="PLP-dependent transferases"/>
    <property type="match status" value="1"/>
</dbReference>
<feature type="domain" description="Serine hydroxymethyltransferase-like" evidence="3">
    <location>
        <begin position="1"/>
        <end position="129"/>
    </location>
</feature>
<dbReference type="InterPro" id="IPR015424">
    <property type="entry name" value="PyrdxlP-dep_Trfase"/>
</dbReference>
<gene>
    <name evidence="4" type="ORF">S12H4_37617</name>
</gene>
<dbReference type="PANTHER" id="PTHR11680:SF35">
    <property type="entry name" value="SERINE HYDROXYMETHYLTRANSFERASE 1"/>
    <property type="match status" value="1"/>
</dbReference>
<protein>
    <recommendedName>
        <fullName evidence="3">Serine hydroxymethyltransferase-like domain-containing protein</fullName>
    </recommendedName>
</protein>
<proteinExistence type="predicted"/>
<dbReference type="InterPro" id="IPR015422">
    <property type="entry name" value="PyrdxlP-dep_Trfase_small"/>
</dbReference>
<comment type="cofactor">
    <cofactor evidence="1">
        <name>pyridoxal 5'-phosphate</name>
        <dbReference type="ChEBI" id="CHEBI:597326"/>
    </cofactor>
</comment>
<evidence type="ECO:0000313" key="4">
    <source>
        <dbReference type="EMBL" id="GAJ00662.1"/>
    </source>
</evidence>
<dbReference type="Pfam" id="PF00464">
    <property type="entry name" value="SHMT"/>
    <property type="match status" value="1"/>
</dbReference>
<dbReference type="EMBL" id="BARW01022566">
    <property type="protein sequence ID" value="GAJ00662.1"/>
    <property type="molecule type" value="Genomic_DNA"/>
</dbReference>
<dbReference type="GO" id="GO:0004372">
    <property type="term" value="F:glycine hydroxymethyltransferase activity"/>
    <property type="evidence" value="ECO:0007669"/>
    <property type="project" value="TreeGrafter"/>
</dbReference>
<dbReference type="PANTHER" id="PTHR11680">
    <property type="entry name" value="SERINE HYDROXYMETHYLTRANSFERASE"/>
    <property type="match status" value="1"/>
</dbReference>
<evidence type="ECO:0000259" key="3">
    <source>
        <dbReference type="Pfam" id="PF00464"/>
    </source>
</evidence>
<dbReference type="Gene3D" id="3.90.1150.10">
    <property type="entry name" value="Aspartate Aminotransferase, domain 1"/>
    <property type="match status" value="1"/>
</dbReference>
<reference evidence="4" key="1">
    <citation type="journal article" date="2014" name="Front. Microbiol.">
        <title>High frequency of phylogenetically diverse reductive dehalogenase-homologous genes in deep subseafloor sedimentary metagenomes.</title>
        <authorList>
            <person name="Kawai M."/>
            <person name="Futagami T."/>
            <person name="Toyoda A."/>
            <person name="Takaki Y."/>
            <person name="Nishi S."/>
            <person name="Hori S."/>
            <person name="Arai W."/>
            <person name="Tsubouchi T."/>
            <person name="Morono Y."/>
            <person name="Uchiyama I."/>
            <person name="Ito T."/>
            <person name="Fujiyama A."/>
            <person name="Inagaki F."/>
            <person name="Takami H."/>
        </authorList>
    </citation>
    <scope>NUCLEOTIDE SEQUENCE</scope>
    <source>
        <strain evidence="4">Expedition CK06-06</strain>
    </source>
</reference>
<dbReference type="GO" id="GO:0046653">
    <property type="term" value="P:tetrahydrofolate metabolic process"/>
    <property type="evidence" value="ECO:0007669"/>
    <property type="project" value="TreeGrafter"/>
</dbReference>
<dbReference type="InterPro" id="IPR015421">
    <property type="entry name" value="PyrdxlP-dep_Trfase_major"/>
</dbReference>